<evidence type="ECO:0000256" key="4">
    <source>
        <dbReference type="ARBA" id="ARBA00022786"/>
    </source>
</evidence>
<protein>
    <recommendedName>
        <fullName evidence="2">Ubiquitin-like-conjugating enzyme ATG10</fullName>
    </recommendedName>
    <alternativeName>
        <fullName evidence="7">Autophagy-related protein 10</fullName>
    </alternativeName>
</protein>
<evidence type="ECO:0000313" key="9">
    <source>
        <dbReference type="Proteomes" id="UP000814176"/>
    </source>
</evidence>
<keyword evidence="4" id="KW-0833">Ubl conjugation pathway</keyword>
<evidence type="ECO:0000256" key="2">
    <source>
        <dbReference type="ARBA" id="ARBA00021099"/>
    </source>
</evidence>
<comment type="similarity">
    <text evidence="1">Belongs to the ATG10 family.</text>
</comment>
<dbReference type="EMBL" id="JADCUA010000001">
    <property type="protein sequence ID" value="KAH9843816.1"/>
    <property type="molecule type" value="Genomic_DNA"/>
</dbReference>
<keyword evidence="3" id="KW-0808">Transferase</keyword>
<dbReference type="Pfam" id="PF03987">
    <property type="entry name" value="Autophagy_act_C"/>
    <property type="match status" value="1"/>
</dbReference>
<gene>
    <name evidence="8" type="ORF">C8Q71DRAFT_697129</name>
</gene>
<evidence type="ECO:0000256" key="3">
    <source>
        <dbReference type="ARBA" id="ARBA00022679"/>
    </source>
</evidence>
<dbReference type="RefSeq" id="XP_047784626.1">
    <property type="nucleotide sequence ID" value="XM_047919947.1"/>
</dbReference>
<evidence type="ECO:0000256" key="5">
    <source>
        <dbReference type="ARBA" id="ARBA00022927"/>
    </source>
</evidence>
<evidence type="ECO:0000256" key="6">
    <source>
        <dbReference type="ARBA" id="ARBA00023006"/>
    </source>
</evidence>
<dbReference type="Gene3D" id="3.30.1460.50">
    <property type="match status" value="1"/>
</dbReference>
<dbReference type="InterPro" id="IPR007135">
    <property type="entry name" value="Atg3/Atg10"/>
</dbReference>
<dbReference type="PANTHER" id="PTHR14957">
    <property type="entry name" value="UBIQUITIN-LIKE-CONJUGATING ENZYME ATG10"/>
    <property type="match status" value="1"/>
</dbReference>
<keyword evidence="5" id="KW-0653">Protein transport</keyword>
<proteinExistence type="inferred from homology"/>
<evidence type="ECO:0000256" key="1">
    <source>
        <dbReference type="ARBA" id="ARBA00005696"/>
    </source>
</evidence>
<evidence type="ECO:0000313" key="8">
    <source>
        <dbReference type="EMBL" id="KAH9843816.1"/>
    </source>
</evidence>
<dbReference type="GeneID" id="72000679"/>
<reference evidence="8 9" key="1">
    <citation type="journal article" date="2021" name="Environ. Microbiol.">
        <title>Gene family expansions and transcriptome signatures uncover fungal adaptations to wood decay.</title>
        <authorList>
            <person name="Hage H."/>
            <person name="Miyauchi S."/>
            <person name="Viragh M."/>
            <person name="Drula E."/>
            <person name="Min B."/>
            <person name="Chaduli D."/>
            <person name="Navarro D."/>
            <person name="Favel A."/>
            <person name="Norest M."/>
            <person name="Lesage-Meessen L."/>
            <person name="Balint B."/>
            <person name="Merenyi Z."/>
            <person name="de Eugenio L."/>
            <person name="Morin E."/>
            <person name="Martinez A.T."/>
            <person name="Baldrian P."/>
            <person name="Stursova M."/>
            <person name="Martinez M.J."/>
            <person name="Novotny C."/>
            <person name="Magnuson J.K."/>
            <person name="Spatafora J.W."/>
            <person name="Maurice S."/>
            <person name="Pangilinan J."/>
            <person name="Andreopoulos W."/>
            <person name="LaButti K."/>
            <person name="Hundley H."/>
            <person name="Na H."/>
            <person name="Kuo A."/>
            <person name="Barry K."/>
            <person name="Lipzen A."/>
            <person name="Henrissat B."/>
            <person name="Riley R."/>
            <person name="Ahrendt S."/>
            <person name="Nagy L.G."/>
            <person name="Grigoriev I.V."/>
            <person name="Martin F."/>
            <person name="Rosso M.N."/>
        </authorList>
    </citation>
    <scope>NUCLEOTIDE SEQUENCE [LARGE SCALE GENOMIC DNA]</scope>
    <source>
        <strain evidence="8 9">CIRM-BRFM 1785</strain>
    </source>
</reference>
<dbReference type="Proteomes" id="UP000814176">
    <property type="component" value="Unassembled WGS sequence"/>
</dbReference>
<accession>A0ABQ8KYH9</accession>
<comment type="caution">
    <text evidence="8">The sequence shown here is derived from an EMBL/GenBank/DDBJ whole genome shotgun (WGS) entry which is preliminary data.</text>
</comment>
<name>A0ABQ8KYH9_9APHY</name>
<organism evidence="8 9">
    <name type="scientific">Rhodofomes roseus</name>
    <dbReference type="NCBI Taxonomy" id="34475"/>
    <lineage>
        <taxon>Eukaryota</taxon>
        <taxon>Fungi</taxon>
        <taxon>Dikarya</taxon>
        <taxon>Basidiomycota</taxon>
        <taxon>Agaricomycotina</taxon>
        <taxon>Agaricomycetes</taxon>
        <taxon>Polyporales</taxon>
        <taxon>Rhodofomes</taxon>
    </lineage>
</organism>
<keyword evidence="9" id="KW-1185">Reference proteome</keyword>
<evidence type="ECO:0000256" key="7">
    <source>
        <dbReference type="ARBA" id="ARBA00029833"/>
    </source>
</evidence>
<keyword evidence="5" id="KW-0813">Transport</keyword>
<sequence length="223" mass="24457">MFASLSRAQFEAACKAYIAAHSTQSVDAVCTFAIHPSGWTWNEHQYVPGLGYMSRFVPLSLNASEASSDKHEDYGLIPDDSEDEAAVSESREALTCTQSVVFSPTFQVPAFYFTIHRSNGAPLSLKEIIASPLLRPHTIPGSEATTFALSEQAASFPLLSQGDHPAHGTPAWYFHPCHTQEAVGEIMTEVPLEGWAEDRVLCRWLEAWFMVVGQIADLQCGHA</sequence>
<keyword evidence="6" id="KW-0072">Autophagy</keyword>
<dbReference type="PANTHER" id="PTHR14957:SF1">
    <property type="entry name" value="UBIQUITIN-LIKE-CONJUGATING ENZYME ATG10"/>
    <property type="match status" value="1"/>
</dbReference>